<sequence length="79" mass="8261">MNVIERAKAPTPKFFRILRNVGLVLLGISSSIVAAPLALPVVIVSVAGYLGVVGGILSAVSQLTVEDHKHGKDAEENRG</sequence>
<evidence type="ECO:0000313" key="2">
    <source>
        <dbReference type="EMBL" id="TDE01123.1"/>
    </source>
</evidence>
<organism evidence="2 3">
    <name type="scientific">Flavobacterium hiemivividum</name>
    <dbReference type="NCBI Taxonomy" id="2541734"/>
    <lineage>
        <taxon>Bacteria</taxon>
        <taxon>Pseudomonadati</taxon>
        <taxon>Bacteroidota</taxon>
        <taxon>Flavobacteriia</taxon>
        <taxon>Flavobacteriales</taxon>
        <taxon>Flavobacteriaceae</taxon>
        <taxon>Flavobacterium</taxon>
    </lineage>
</organism>
<gene>
    <name evidence="2" type="ORF">E0F98_15390</name>
</gene>
<dbReference type="RefSeq" id="WP_132113052.1">
    <property type="nucleotide sequence ID" value="NZ_SMFO01000018.1"/>
</dbReference>
<keyword evidence="1" id="KW-1133">Transmembrane helix</keyword>
<keyword evidence="1" id="KW-0472">Membrane</keyword>
<feature type="transmembrane region" description="Helical" evidence="1">
    <location>
        <begin position="21"/>
        <end position="40"/>
    </location>
</feature>
<dbReference type="EMBL" id="SMFO01000018">
    <property type="protein sequence ID" value="TDE01123.1"/>
    <property type="molecule type" value="Genomic_DNA"/>
</dbReference>
<proteinExistence type="predicted"/>
<keyword evidence="3" id="KW-1185">Reference proteome</keyword>
<dbReference type="Proteomes" id="UP000294597">
    <property type="component" value="Unassembled WGS sequence"/>
</dbReference>
<protein>
    <submittedName>
        <fullName evidence="2">Uncharacterized protein</fullName>
    </submittedName>
</protein>
<comment type="caution">
    <text evidence="2">The sequence shown here is derived from an EMBL/GenBank/DDBJ whole genome shotgun (WGS) entry which is preliminary data.</text>
</comment>
<evidence type="ECO:0000256" key="1">
    <source>
        <dbReference type="SAM" id="Phobius"/>
    </source>
</evidence>
<dbReference type="AlphaFoldDB" id="A0A4R5CTS0"/>
<name>A0A4R5CTS0_9FLAO</name>
<reference evidence="2 3" key="1">
    <citation type="submission" date="2019-03" db="EMBL/GenBank/DDBJ databases">
        <title>Flavobacterium TSA-D2 sp. nov., isolated from arctic soil.</title>
        <authorList>
            <person name="Chaudhary D.K."/>
        </authorList>
    </citation>
    <scope>NUCLEOTIDE SEQUENCE [LARGE SCALE GENOMIC DNA]</scope>
    <source>
        <strain evidence="2 3">TSA-D2</strain>
    </source>
</reference>
<evidence type="ECO:0000313" key="3">
    <source>
        <dbReference type="Proteomes" id="UP000294597"/>
    </source>
</evidence>
<accession>A0A4R5CTS0</accession>
<keyword evidence="1" id="KW-0812">Transmembrane</keyword>